<keyword evidence="3" id="KW-1185">Reference proteome</keyword>
<protein>
    <submittedName>
        <fullName evidence="2">Uncharacterized protein</fullName>
    </submittedName>
</protein>
<evidence type="ECO:0000313" key="3">
    <source>
        <dbReference type="Proteomes" id="UP000215086"/>
    </source>
</evidence>
<evidence type="ECO:0000256" key="1">
    <source>
        <dbReference type="SAM" id="MobiDB-lite"/>
    </source>
</evidence>
<feature type="compositionally biased region" description="Polar residues" evidence="1">
    <location>
        <begin position="10"/>
        <end position="19"/>
    </location>
</feature>
<gene>
    <name evidence="2" type="ORF">THTE_2721</name>
</gene>
<dbReference type="EMBL" id="CP018477">
    <property type="protein sequence ID" value="ASV75323.1"/>
    <property type="molecule type" value="Genomic_DNA"/>
</dbReference>
<evidence type="ECO:0000313" key="2">
    <source>
        <dbReference type="EMBL" id="ASV75323.1"/>
    </source>
</evidence>
<organism evidence="2 3">
    <name type="scientific">Thermogutta terrifontis</name>
    <dbReference type="NCBI Taxonomy" id="1331910"/>
    <lineage>
        <taxon>Bacteria</taxon>
        <taxon>Pseudomonadati</taxon>
        <taxon>Planctomycetota</taxon>
        <taxon>Planctomycetia</taxon>
        <taxon>Pirellulales</taxon>
        <taxon>Thermoguttaceae</taxon>
        <taxon>Thermogutta</taxon>
    </lineage>
</organism>
<proteinExistence type="predicted"/>
<dbReference type="AlphaFoldDB" id="A0A286RH88"/>
<accession>A0A286RH88</accession>
<reference evidence="2 3" key="1">
    <citation type="journal article" name="Front. Microbiol.">
        <title>Sugar Metabolism of the First Thermophilic Planctomycete Thermogutta terrifontis: Comparative Genomic and Transcriptomic Approaches.</title>
        <authorList>
            <person name="Elcheninov A.G."/>
            <person name="Menzel P."/>
            <person name="Gudbergsdottir S.R."/>
            <person name="Slesarev A.I."/>
            <person name="Kadnikov V.V."/>
            <person name="Krogh A."/>
            <person name="Bonch-Osmolovskaya E.A."/>
            <person name="Peng X."/>
            <person name="Kublanov I.V."/>
        </authorList>
    </citation>
    <scope>NUCLEOTIDE SEQUENCE [LARGE SCALE GENOMIC DNA]</scope>
    <source>
        <strain evidence="2 3">R1</strain>
    </source>
</reference>
<name>A0A286RH88_9BACT</name>
<sequence>MGQELIDSIPLNQADQTEGSHLPPGRSRLLDRTGWQLLFNSLLDRVTWKAKTTANPQRWEFSEPFVL</sequence>
<dbReference type="KEGG" id="ttf:THTE_2721"/>
<feature type="region of interest" description="Disordered" evidence="1">
    <location>
        <begin position="1"/>
        <end position="27"/>
    </location>
</feature>
<dbReference type="Proteomes" id="UP000215086">
    <property type="component" value="Chromosome"/>
</dbReference>